<keyword evidence="3" id="KW-1185">Reference proteome</keyword>
<name>A0ABP9MK09_9MICO</name>
<dbReference type="InterPro" id="IPR004143">
    <property type="entry name" value="BPL_LPL_catalytic"/>
</dbReference>
<dbReference type="PROSITE" id="PS51733">
    <property type="entry name" value="BPL_LPL_CATALYTIC"/>
    <property type="match status" value="1"/>
</dbReference>
<keyword evidence="2" id="KW-0436">Ligase</keyword>
<reference evidence="3" key="1">
    <citation type="journal article" date="2019" name="Int. J. Syst. Evol. Microbiol.">
        <title>The Global Catalogue of Microorganisms (GCM) 10K type strain sequencing project: providing services to taxonomists for standard genome sequencing and annotation.</title>
        <authorList>
            <consortium name="The Broad Institute Genomics Platform"/>
            <consortium name="The Broad Institute Genome Sequencing Center for Infectious Disease"/>
            <person name="Wu L."/>
            <person name="Ma J."/>
        </authorList>
    </citation>
    <scope>NUCLEOTIDE SEQUENCE [LARGE SCALE GENOMIC DNA]</scope>
    <source>
        <strain evidence="3">JCM 18959</strain>
    </source>
</reference>
<dbReference type="SUPFAM" id="SSF55681">
    <property type="entry name" value="Class II aaRS and biotin synthetases"/>
    <property type="match status" value="1"/>
</dbReference>
<dbReference type="Proteomes" id="UP001501407">
    <property type="component" value="Unassembled WGS sequence"/>
</dbReference>
<dbReference type="EMBL" id="BAABKZ010000005">
    <property type="protein sequence ID" value="GAA5096993.1"/>
    <property type="molecule type" value="Genomic_DNA"/>
</dbReference>
<evidence type="ECO:0000313" key="2">
    <source>
        <dbReference type="EMBL" id="GAA5096993.1"/>
    </source>
</evidence>
<proteinExistence type="predicted"/>
<accession>A0ABP9MK09</accession>
<feature type="domain" description="BPL/LPL catalytic" evidence="1">
    <location>
        <begin position="46"/>
        <end position="237"/>
    </location>
</feature>
<gene>
    <name evidence="2" type="ORF">GCM10025760_30660</name>
</gene>
<protein>
    <submittedName>
        <fullName evidence="2">Biotin/lipoate A/B protein ligase family protein</fullName>
    </submittedName>
</protein>
<organism evidence="2 3">
    <name type="scientific">Microbacterium yannicii</name>
    <dbReference type="NCBI Taxonomy" id="671622"/>
    <lineage>
        <taxon>Bacteria</taxon>
        <taxon>Bacillati</taxon>
        <taxon>Actinomycetota</taxon>
        <taxon>Actinomycetes</taxon>
        <taxon>Micrococcales</taxon>
        <taxon>Microbacteriaceae</taxon>
        <taxon>Microbacterium</taxon>
    </lineage>
</organism>
<evidence type="ECO:0000259" key="1">
    <source>
        <dbReference type="PROSITE" id="PS51733"/>
    </source>
</evidence>
<dbReference type="Pfam" id="PF21948">
    <property type="entry name" value="LplA-B_cat"/>
    <property type="match status" value="1"/>
</dbReference>
<sequence>MVPVAPPAPLPSRIPALVIREEKRADAEADLEHSVELLRGVAAREIAEDRVVRVYAPAPTVAMSRRESRLPGFTTARRASVEHGFAPVIRPTGGRAVAYDETCIVFDVIQREEDGAIDQVRFFRAVGEALAAALRGLGVDARVGDVPGEYCPGEFSINARGAVKLVGTSQRAVRGARLLSGMLPLAGVERFADVLTAVNAALELDWDPATFGSLGAEAAGIPRATVEDALIAALAAG</sequence>
<dbReference type="GO" id="GO:0016874">
    <property type="term" value="F:ligase activity"/>
    <property type="evidence" value="ECO:0007669"/>
    <property type="project" value="UniProtKB-KW"/>
</dbReference>
<comment type="caution">
    <text evidence="2">The sequence shown here is derived from an EMBL/GenBank/DDBJ whole genome shotgun (WGS) entry which is preliminary data.</text>
</comment>
<dbReference type="InterPro" id="IPR045864">
    <property type="entry name" value="aa-tRNA-synth_II/BPL/LPL"/>
</dbReference>
<evidence type="ECO:0000313" key="3">
    <source>
        <dbReference type="Proteomes" id="UP001501407"/>
    </source>
</evidence>
<dbReference type="Gene3D" id="3.30.930.10">
    <property type="entry name" value="Bira Bifunctional Protein, Domain 2"/>
    <property type="match status" value="1"/>
</dbReference>